<dbReference type="Gene3D" id="3.30.1330.230">
    <property type="match status" value="1"/>
</dbReference>
<dbReference type="NCBIfam" id="TIGR00702">
    <property type="entry name" value="YcaO-type kinase domain"/>
    <property type="match status" value="1"/>
</dbReference>
<organism evidence="2 3">
    <name type="scientific">Actinobacillus lignieresii</name>
    <dbReference type="NCBI Taxonomy" id="720"/>
    <lineage>
        <taxon>Bacteria</taxon>
        <taxon>Pseudomonadati</taxon>
        <taxon>Pseudomonadota</taxon>
        <taxon>Gammaproteobacteria</taxon>
        <taxon>Pasteurellales</taxon>
        <taxon>Pasteurellaceae</taxon>
        <taxon>Actinobacillus</taxon>
    </lineage>
</organism>
<gene>
    <name evidence="2" type="ORF">NCTC4191_00494</name>
</gene>
<evidence type="ECO:0000313" key="3">
    <source>
        <dbReference type="Proteomes" id="UP000254253"/>
    </source>
</evidence>
<dbReference type="Proteomes" id="UP000254253">
    <property type="component" value="Unassembled WGS sequence"/>
</dbReference>
<dbReference type="EMBL" id="UFRN01000002">
    <property type="protein sequence ID" value="SUT91228.1"/>
    <property type="molecule type" value="Genomic_DNA"/>
</dbReference>
<dbReference type="Pfam" id="PF02624">
    <property type="entry name" value="YcaO"/>
    <property type="match status" value="1"/>
</dbReference>
<evidence type="ECO:0000259" key="1">
    <source>
        <dbReference type="PROSITE" id="PS51664"/>
    </source>
</evidence>
<dbReference type="Pfam" id="PF18381">
    <property type="entry name" value="YcaO_C"/>
    <property type="match status" value="1"/>
</dbReference>
<protein>
    <submittedName>
        <fullName evidence="2">YcaO-like family</fullName>
    </submittedName>
</protein>
<dbReference type="PROSITE" id="PS51664">
    <property type="entry name" value="YCAO"/>
    <property type="match status" value="1"/>
</dbReference>
<reference evidence="2 3" key="1">
    <citation type="submission" date="2018-06" db="EMBL/GenBank/DDBJ databases">
        <authorList>
            <consortium name="Pathogen Informatics"/>
            <person name="Doyle S."/>
        </authorList>
    </citation>
    <scope>NUCLEOTIDE SEQUENCE [LARGE SCALE GENOMIC DNA]</scope>
    <source>
        <strain evidence="2 3">NCTC4191</strain>
    </source>
</reference>
<sequence length="616" mass="70140">MQKFHKKFTYLWGFLLECCDFLRQVKGITMSEQTFITGKDAALEDSISTFQHKLKTLGFNIEEASWLNPVPNVWSVHIRDADCPQCFSNGKGASKKAALASALGEYFERLSTNYFWADFYLGQEIANSKFVHYPSEKWFPIEDDVLPPADMMDDYLWEYFDPNGELTPELLVDLQSGNYDRGIVTLPYVRQSDNQTVYIPQSIIGNLFVSNGMSAGNTKNEARVQGLSEVFERFVKNRIITEAISLPEIPQSVIDGYPTIKASIEKLEQEGFPILCYDASLGGEFPVICVILLNPNNGTCFASFGAHPNFQVAFERTVTELLQGRSLKDLDVFAPPSFNNEDVADHANLETHFIDSSGLISWDLFKKDADYEFVHWDFSGTTEQEFANMMAIFNKHEQPVYIMDYEHLGVYACRILAPGMSNIYPSDDLVYANNNMGMDWREILLDLPHFHHDRKTYQELLDELDEQGIDDLTRVREFIGLVAEKGSAMQTLRIGELKSMLHLALGNLEQALDWANWTANMNASVFSAERNNYYRCLIQSIELFLDEERDAEQYRMVFEKMYGKQAVESAWGAIQGGNPFHGLTASDESLENMTAHQKLLDAYRKLQVAKVNPIAR</sequence>
<dbReference type="NCBIfam" id="NF040716">
    <property type="entry name" value="YcaO_for_S12"/>
    <property type="match status" value="1"/>
</dbReference>
<name>A0A380TU82_ACTLI</name>
<evidence type="ECO:0000313" key="2">
    <source>
        <dbReference type="EMBL" id="SUT91228.1"/>
    </source>
</evidence>
<dbReference type="PANTHER" id="PTHR37809:SF1">
    <property type="entry name" value="RIBOSOMAL PROTEIN S12 METHYLTHIOTRANSFERASE ACCESSORY FACTOR YCAO"/>
    <property type="match status" value="1"/>
</dbReference>
<dbReference type="PANTHER" id="PTHR37809">
    <property type="entry name" value="RIBOSOMAL PROTEIN S12 METHYLTHIOTRANSFERASE ACCESSORY FACTOR YCAO"/>
    <property type="match status" value="1"/>
</dbReference>
<dbReference type="InterPro" id="IPR003776">
    <property type="entry name" value="YcaO-like_dom"/>
</dbReference>
<accession>A0A380TU82</accession>
<feature type="domain" description="YcaO" evidence="1">
    <location>
        <begin position="90"/>
        <end position="452"/>
    </location>
</feature>
<keyword evidence="3" id="KW-1185">Reference proteome</keyword>
<dbReference type="InterPro" id="IPR041080">
    <property type="entry name" value="YcaO_C"/>
</dbReference>
<dbReference type="AlphaFoldDB" id="A0A380TU82"/>
<proteinExistence type="predicted"/>